<protein>
    <submittedName>
        <fullName evidence="12">Energy transducer TonB</fullName>
    </submittedName>
</protein>
<dbReference type="AlphaFoldDB" id="A0A9X1VIG9"/>
<evidence type="ECO:0000256" key="7">
    <source>
        <dbReference type="ARBA" id="ARBA00022927"/>
    </source>
</evidence>
<dbReference type="SUPFAM" id="SSF74653">
    <property type="entry name" value="TolA/TonB C-terminal domain"/>
    <property type="match status" value="1"/>
</dbReference>
<accession>A0A9X1VIG9</accession>
<dbReference type="EMBL" id="JALBGC010000002">
    <property type="protein sequence ID" value="MCI1187595.1"/>
    <property type="molecule type" value="Genomic_DNA"/>
</dbReference>
<name>A0A9X1VIG9_9BACT</name>
<proteinExistence type="inferred from homology"/>
<evidence type="ECO:0000256" key="10">
    <source>
        <dbReference type="SAM" id="MobiDB-lite"/>
    </source>
</evidence>
<dbReference type="Proteomes" id="UP001139193">
    <property type="component" value="Unassembled WGS sequence"/>
</dbReference>
<keyword evidence="5" id="KW-0997">Cell inner membrane</keyword>
<dbReference type="InterPro" id="IPR037682">
    <property type="entry name" value="TonB_C"/>
</dbReference>
<comment type="subcellular location">
    <subcellularLocation>
        <location evidence="1">Cell inner membrane</location>
        <topology evidence="1">Single-pass membrane protein</topology>
        <orientation evidence="1">Periplasmic side</orientation>
    </subcellularLocation>
</comment>
<evidence type="ECO:0000256" key="8">
    <source>
        <dbReference type="ARBA" id="ARBA00022989"/>
    </source>
</evidence>
<gene>
    <name evidence="12" type="ORF">MON38_09200</name>
</gene>
<keyword evidence="3" id="KW-0813">Transport</keyword>
<dbReference type="PANTHER" id="PTHR33446">
    <property type="entry name" value="PROTEIN TONB-RELATED"/>
    <property type="match status" value="1"/>
</dbReference>
<evidence type="ECO:0000256" key="9">
    <source>
        <dbReference type="ARBA" id="ARBA00023136"/>
    </source>
</evidence>
<evidence type="ECO:0000256" key="5">
    <source>
        <dbReference type="ARBA" id="ARBA00022519"/>
    </source>
</evidence>
<keyword evidence="6" id="KW-0812">Transmembrane</keyword>
<evidence type="ECO:0000313" key="13">
    <source>
        <dbReference type="Proteomes" id="UP001139193"/>
    </source>
</evidence>
<reference evidence="12" key="1">
    <citation type="submission" date="2022-03" db="EMBL/GenBank/DDBJ databases">
        <title>Bacterial whole genome sequence for Hymenobacter sp. DH14.</title>
        <authorList>
            <person name="Le V."/>
        </authorList>
    </citation>
    <scope>NUCLEOTIDE SEQUENCE</scope>
    <source>
        <strain evidence="12">DH14</strain>
    </source>
</reference>
<keyword evidence="9" id="KW-0472">Membrane</keyword>
<feature type="domain" description="TonB C-terminal" evidence="11">
    <location>
        <begin position="137"/>
        <end position="229"/>
    </location>
</feature>
<dbReference type="Pfam" id="PF03544">
    <property type="entry name" value="TonB_C"/>
    <property type="match status" value="1"/>
</dbReference>
<dbReference type="PANTHER" id="PTHR33446:SF2">
    <property type="entry name" value="PROTEIN TONB"/>
    <property type="match status" value="1"/>
</dbReference>
<keyword evidence="7" id="KW-0653">Protein transport</keyword>
<keyword evidence="8" id="KW-1133">Transmembrane helix</keyword>
<dbReference type="InterPro" id="IPR051045">
    <property type="entry name" value="TonB-dependent_transducer"/>
</dbReference>
<keyword evidence="4" id="KW-1003">Cell membrane</keyword>
<dbReference type="GO" id="GO:0055085">
    <property type="term" value="P:transmembrane transport"/>
    <property type="evidence" value="ECO:0007669"/>
    <property type="project" value="InterPro"/>
</dbReference>
<dbReference type="GO" id="GO:0031992">
    <property type="term" value="F:energy transducer activity"/>
    <property type="evidence" value="ECO:0007669"/>
    <property type="project" value="TreeGrafter"/>
</dbReference>
<dbReference type="RefSeq" id="WP_241935859.1">
    <property type="nucleotide sequence ID" value="NZ_JALBGC010000002.1"/>
</dbReference>
<sequence>MLAWLKKLVGGAENPPPTPPAAGPVEPYRTEETSDGGLVVRRTFNCHTGPEWLAEQLETGLDEAGQPWQRRTWYFPWGPVRRQRTHRGNELLLLCYFPNEELRLRRQTTDGHLTDYYCCEPLASGTYTEQMPRYPGGDTARVVQDIQRAFKYPAVALRNQEEGRVKVGFVVSPAGLVTDIHIIDSVSPSIDDAAQAAVMVVGQRRWKPGLQNRRAVAVSFTIPITCRIA</sequence>
<evidence type="ECO:0000259" key="11">
    <source>
        <dbReference type="PROSITE" id="PS52015"/>
    </source>
</evidence>
<dbReference type="PROSITE" id="PS52015">
    <property type="entry name" value="TONB_CTD"/>
    <property type="match status" value="1"/>
</dbReference>
<evidence type="ECO:0000256" key="1">
    <source>
        <dbReference type="ARBA" id="ARBA00004383"/>
    </source>
</evidence>
<dbReference type="InterPro" id="IPR006260">
    <property type="entry name" value="TonB/TolA_C"/>
</dbReference>
<dbReference type="GO" id="GO:0015031">
    <property type="term" value="P:protein transport"/>
    <property type="evidence" value="ECO:0007669"/>
    <property type="project" value="UniProtKB-KW"/>
</dbReference>
<comment type="similarity">
    <text evidence="2">Belongs to the TonB family.</text>
</comment>
<evidence type="ECO:0000256" key="6">
    <source>
        <dbReference type="ARBA" id="ARBA00022692"/>
    </source>
</evidence>
<comment type="caution">
    <text evidence="12">The sequence shown here is derived from an EMBL/GenBank/DDBJ whole genome shotgun (WGS) entry which is preliminary data.</text>
</comment>
<evidence type="ECO:0000313" key="12">
    <source>
        <dbReference type="EMBL" id="MCI1187595.1"/>
    </source>
</evidence>
<evidence type="ECO:0000256" key="4">
    <source>
        <dbReference type="ARBA" id="ARBA00022475"/>
    </source>
</evidence>
<evidence type="ECO:0000256" key="2">
    <source>
        <dbReference type="ARBA" id="ARBA00006555"/>
    </source>
</evidence>
<keyword evidence="13" id="KW-1185">Reference proteome</keyword>
<dbReference type="NCBIfam" id="TIGR01352">
    <property type="entry name" value="tonB_Cterm"/>
    <property type="match status" value="1"/>
</dbReference>
<organism evidence="12 13">
    <name type="scientific">Hymenobacter cyanobacteriorum</name>
    <dbReference type="NCBI Taxonomy" id="2926463"/>
    <lineage>
        <taxon>Bacteria</taxon>
        <taxon>Pseudomonadati</taxon>
        <taxon>Bacteroidota</taxon>
        <taxon>Cytophagia</taxon>
        <taxon>Cytophagales</taxon>
        <taxon>Hymenobacteraceae</taxon>
        <taxon>Hymenobacter</taxon>
    </lineage>
</organism>
<evidence type="ECO:0000256" key="3">
    <source>
        <dbReference type="ARBA" id="ARBA00022448"/>
    </source>
</evidence>
<feature type="region of interest" description="Disordered" evidence="10">
    <location>
        <begin position="8"/>
        <end position="34"/>
    </location>
</feature>
<dbReference type="GO" id="GO:0098797">
    <property type="term" value="C:plasma membrane protein complex"/>
    <property type="evidence" value="ECO:0007669"/>
    <property type="project" value="TreeGrafter"/>
</dbReference>
<dbReference type="Gene3D" id="3.30.1150.10">
    <property type="match status" value="1"/>
</dbReference>